<organism evidence="8 9">
    <name type="scientific">Pisum sativum</name>
    <name type="common">Garden pea</name>
    <name type="synonym">Lathyrus oleraceus</name>
    <dbReference type="NCBI Taxonomy" id="3888"/>
    <lineage>
        <taxon>Eukaryota</taxon>
        <taxon>Viridiplantae</taxon>
        <taxon>Streptophyta</taxon>
        <taxon>Embryophyta</taxon>
        <taxon>Tracheophyta</taxon>
        <taxon>Spermatophyta</taxon>
        <taxon>Magnoliopsida</taxon>
        <taxon>eudicotyledons</taxon>
        <taxon>Gunneridae</taxon>
        <taxon>Pentapetalae</taxon>
        <taxon>rosids</taxon>
        <taxon>fabids</taxon>
        <taxon>Fabales</taxon>
        <taxon>Fabaceae</taxon>
        <taxon>Papilionoideae</taxon>
        <taxon>50 kb inversion clade</taxon>
        <taxon>NPAAA clade</taxon>
        <taxon>Hologalegina</taxon>
        <taxon>IRL clade</taxon>
        <taxon>Fabeae</taxon>
        <taxon>Lathyrus</taxon>
    </lineage>
</organism>
<comment type="caution">
    <text evidence="8">The sequence shown here is derived from an EMBL/GenBank/DDBJ whole genome shotgun (WGS) entry which is preliminary data.</text>
</comment>
<dbReference type="Proteomes" id="UP001058974">
    <property type="component" value="Chromosome 5"/>
</dbReference>
<dbReference type="Gramene" id="PSAT_LOCUS20907_t1">
    <property type="protein sequence ID" value="CAL5201703.1"/>
    <property type="gene ID" value="PSAT_LOCUS20907"/>
</dbReference>
<evidence type="ECO:0000256" key="1">
    <source>
        <dbReference type="ARBA" id="ARBA00000900"/>
    </source>
</evidence>
<gene>
    <name evidence="8" type="ORF">KIW84_055821</name>
</gene>
<dbReference type="Gramene" id="Psat05G0582100-T1">
    <property type="protein sequence ID" value="KAI5410456.1"/>
    <property type="gene ID" value="KIW84_055821"/>
</dbReference>
<dbReference type="Gene3D" id="3.30.40.10">
    <property type="entry name" value="Zinc/RING finger domain, C3HC4 (zinc finger)"/>
    <property type="match status" value="1"/>
</dbReference>
<sequence length="281" mass="32475">MDEYYCVAHCDVYPHMSSIDCDALGDNEPYLNIEFDYTIINVPSDESSPSVSETNRHVRCFVSKDKEIQKATIISWLSEIHVPEDAFIILVEEISQCVREMVEGTYKNSKGLSIRVDFSVTLNFSEGDEEEEEDRLNTLVQAGTRTIENDHSEIGYQDAWDSSWIEEMDIEDLWRYNWEDNMGTEEDNGFIINVASDEDEWEYGWDEGMEMEEDIRFVPAAKSCIEGLKMVTVEEAEKCSICFEDFKVGVCMPCSHMFHKDCIQDWLNIGNSCPLCRFQLN</sequence>
<keyword evidence="3" id="KW-0479">Metal-binding</keyword>
<evidence type="ECO:0000313" key="8">
    <source>
        <dbReference type="EMBL" id="KAI5410456.1"/>
    </source>
</evidence>
<evidence type="ECO:0000256" key="5">
    <source>
        <dbReference type="ARBA" id="ARBA00022833"/>
    </source>
</evidence>
<dbReference type="SUPFAM" id="SSF57850">
    <property type="entry name" value="RING/U-box"/>
    <property type="match status" value="1"/>
</dbReference>
<dbReference type="EC" id="2.3.2.27" evidence="2"/>
<proteinExistence type="predicted"/>
<evidence type="ECO:0000256" key="6">
    <source>
        <dbReference type="PROSITE-ProRule" id="PRU00175"/>
    </source>
</evidence>
<evidence type="ECO:0000313" key="9">
    <source>
        <dbReference type="Proteomes" id="UP001058974"/>
    </source>
</evidence>
<dbReference type="Pfam" id="PF13639">
    <property type="entry name" value="zf-RING_2"/>
    <property type="match status" value="1"/>
</dbReference>
<dbReference type="PANTHER" id="PTHR15710">
    <property type="entry name" value="E3 UBIQUITIN-PROTEIN LIGASE PRAJA"/>
    <property type="match status" value="1"/>
</dbReference>
<evidence type="ECO:0000256" key="4">
    <source>
        <dbReference type="ARBA" id="ARBA00022771"/>
    </source>
</evidence>
<dbReference type="GO" id="GO:0008270">
    <property type="term" value="F:zinc ion binding"/>
    <property type="evidence" value="ECO:0007669"/>
    <property type="project" value="UniProtKB-KW"/>
</dbReference>
<keyword evidence="9" id="KW-1185">Reference proteome</keyword>
<dbReference type="PROSITE" id="PS50089">
    <property type="entry name" value="ZF_RING_2"/>
    <property type="match status" value="1"/>
</dbReference>
<feature type="domain" description="RING-type" evidence="7">
    <location>
        <begin position="239"/>
        <end position="277"/>
    </location>
</feature>
<dbReference type="PANTHER" id="PTHR15710:SF218">
    <property type="entry name" value="OS06G0687300 PROTEIN"/>
    <property type="match status" value="1"/>
</dbReference>
<evidence type="ECO:0000259" key="7">
    <source>
        <dbReference type="PROSITE" id="PS50089"/>
    </source>
</evidence>
<dbReference type="AlphaFoldDB" id="A0A9D4WXQ5"/>
<reference evidence="8 9" key="1">
    <citation type="journal article" date="2022" name="Nat. Genet.">
        <title>Improved pea reference genome and pan-genome highlight genomic features and evolutionary characteristics.</title>
        <authorList>
            <person name="Yang T."/>
            <person name="Liu R."/>
            <person name="Luo Y."/>
            <person name="Hu S."/>
            <person name="Wang D."/>
            <person name="Wang C."/>
            <person name="Pandey M.K."/>
            <person name="Ge S."/>
            <person name="Xu Q."/>
            <person name="Li N."/>
            <person name="Li G."/>
            <person name="Huang Y."/>
            <person name="Saxena R.K."/>
            <person name="Ji Y."/>
            <person name="Li M."/>
            <person name="Yan X."/>
            <person name="He Y."/>
            <person name="Liu Y."/>
            <person name="Wang X."/>
            <person name="Xiang C."/>
            <person name="Varshney R.K."/>
            <person name="Ding H."/>
            <person name="Gao S."/>
            <person name="Zong X."/>
        </authorList>
    </citation>
    <scope>NUCLEOTIDE SEQUENCE [LARGE SCALE GENOMIC DNA]</scope>
    <source>
        <strain evidence="8 9">cv. Zhongwan 6</strain>
    </source>
</reference>
<dbReference type="EMBL" id="JAMSHJ010000005">
    <property type="protein sequence ID" value="KAI5410456.1"/>
    <property type="molecule type" value="Genomic_DNA"/>
</dbReference>
<dbReference type="InterPro" id="IPR013083">
    <property type="entry name" value="Znf_RING/FYVE/PHD"/>
</dbReference>
<protein>
    <recommendedName>
        <fullName evidence="2">RING-type E3 ubiquitin transferase</fullName>
        <ecNumber evidence="2">2.3.2.27</ecNumber>
    </recommendedName>
</protein>
<dbReference type="GO" id="GO:0061630">
    <property type="term" value="F:ubiquitin protein ligase activity"/>
    <property type="evidence" value="ECO:0007669"/>
    <property type="project" value="UniProtKB-EC"/>
</dbReference>
<dbReference type="SMART" id="SM00184">
    <property type="entry name" value="RING"/>
    <property type="match status" value="1"/>
</dbReference>
<accession>A0A9D4WXQ5</accession>
<comment type="catalytic activity">
    <reaction evidence="1">
        <text>S-ubiquitinyl-[E2 ubiquitin-conjugating enzyme]-L-cysteine + [acceptor protein]-L-lysine = [E2 ubiquitin-conjugating enzyme]-L-cysteine + N(6)-ubiquitinyl-[acceptor protein]-L-lysine.</text>
        <dbReference type="EC" id="2.3.2.27"/>
    </reaction>
</comment>
<evidence type="ECO:0000256" key="3">
    <source>
        <dbReference type="ARBA" id="ARBA00022723"/>
    </source>
</evidence>
<evidence type="ECO:0000256" key="2">
    <source>
        <dbReference type="ARBA" id="ARBA00012483"/>
    </source>
</evidence>
<keyword evidence="4 6" id="KW-0863">Zinc-finger</keyword>
<keyword evidence="5" id="KW-0862">Zinc</keyword>
<name>A0A9D4WXQ5_PEA</name>
<dbReference type="InterPro" id="IPR001841">
    <property type="entry name" value="Znf_RING"/>
</dbReference>